<dbReference type="AlphaFoldDB" id="V6LBY7"/>
<dbReference type="PANTHER" id="PTHR42924:SF3">
    <property type="entry name" value="POLYMERASE_HISTIDINOL PHOSPHATASE N-TERMINAL DOMAIN-CONTAINING PROTEIN"/>
    <property type="match status" value="1"/>
</dbReference>
<reference evidence="2 3" key="1">
    <citation type="journal article" date="2014" name="PLoS Genet.">
        <title>The Genome of Spironucleus salmonicida Highlights a Fish Pathogen Adapted to Fluctuating Environments.</title>
        <authorList>
            <person name="Xu F."/>
            <person name="Jerlstrom-Hultqvist J."/>
            <person name="Einarsson E."/>
            <person name="Astvaldsson A."/>
            <person name="Svard S.G."/>
            <person name="Andersson J.O."/>
        </authorList>
    </citation>
    <scope>NUCLEOTIDE SEQUENCE</scope>
    <source>
        <strain evidence="3">ATCC 50377</strain>
    </source>
</reference>
<keyword evidence="4" id="KW-1185">Reference proteome</keyword>
<evidence type="ECO:0000313" key="3">
    <source>
        <dbReference type="EMBL" id="KAH0575460.1"/>
    </source>
</evidence>
<feature type="domain" description="Polymerase/histidinol phosphatase N-terminal" evidence="1">
    <location>
        <begin position="3"/>
        <end position="65"/>
    </location>
</feature>
<dbReference type="EMBL" id="AUWU02000003">
    <property type="protein sequence ID" value="KAH0575460.1"/>
    <property type="molecule type" value="Genomic_DNA"/>
</dbReference>
<sequence length="283" mass="31496">MKLDLHCHSTCSDGVLSPQELYNQAVLLGLDYLSITDHDSLDSMEMVQQTGRTKFLPGVELSVVSKSSGRKHHLLGFFPRPSAQLAAFQVRLQELRKERIERAKAIVNLLNYHHDLALDFVQFAAFAHINLKNNTAESTIGRPHLADFLVSKGVVESRKQAFSLYLGDGSPSYLPSPVYYLEDAIHEVKGAGGYSFIAHIMLFGAVNLDDEIASAFAHGLDGLEVYHASNEGFFKDLAARTKYQSLGSDYHNHESKWELGCERGNSHMSEEAKSLLAQLFNLQ</sequence>
<reference evidence="3" key="2">
    <citation type="submission" date="2020-12" db="EMBL/GenBank/DDBJ databases">
        <title>New Spironucleus salmonicida genome in near-complete chromosomes.</title>
        <authorList>
            <person name="Xu F."/>
            <person name="Kurt Z."/>
            <person name="Jimenez-Gonzalez A."/>
            <person name="Astvaldsson A."/>
            <person name="Andersson J.O."/>
            <person name="Svard S.G."/>
        </authorList>
    </citation>
    <scope>NUCLEOTIDE SEQUENCE</scope>
    <source>
        <strain evidence="3">ATCC 50377</strain>
    </source>
</reference>
<dbReference type="InterPro" id="IPR004013">
    <property type="entry name" value="PHP_dom"/>
</dbReference>
<dbReference type="GO" id="GO:0004534">
    <property type="term" value="F:5'-3' RNA exonuclease activity"/>
    <property type="evidence" value="ECO:0007669"/>
    <property type="project" value="TreeGrafter"/>
</dbReference>
<accession>V6LBY7</accession>
<proteinExistence type="predicted"/>
<dbReference type="EMBL" id="KI546168">
    <property type="protein sequence ID" value="EST41733.1"/>
    <property type="molecule type" value="Genomic_DNA"/>
</dbReference>
<dbReference type="PANTHER" id="PTHR42924">
    <property type="entry name" value="EXONUCLEASE"/>
    <property type="match status" value="1"/>
</dbReference>
<dbReference type="Gene3D" id="1.10.150.650">
    <property type="match status" value="1"/>
</dbReference>
<dbReference type="SMART" id="SM00481">
    <property type="entry name" value="POLIIIAc"/>
    <property type="match status" value="1"/>
</dbReference>
<dbReference type="Pfam" id="PF02811">
    <property type="entry name" value="PHP"/>
    <property type="match status" value="1"/>
</dbReference>
<dbReference type="InterPro" id="IPR003141">
    <property type="entry name" value="Pol/His_phosphatase_N"/>
</dbReference>
<name>V6LBY7_9EUKA</name>
<gene>
    <name evidence="2" type="ORF">SS50377_18819</name>
    <name evidence="3" type="ORF">SS50377_23093</name>
</gene>
<dbReference type="GO" id="GO:0035312">
    <property type="term" value="F:5'-3' DNA exonuclease activity"/>
    <property type="evidence" value="ECO:0007669"/>
    <property type="project" value="TreeGrafter"/>
</dbReference>
<evidence type="ECO:0000313" key="2">
    <source>
        <dbReference type="EMBL" id="EST41733.1"/>
    </source>
</evidence>
<dbReference type="Gene3D" id="3.20.20.140">
    <property type="entry name" value="Metal-dependent hydrolases"/>
    <property type="match status" value="1"/>
</dbReference>
<dbReference type="VEuPathDB" id="GiardiaDB:SS50377_23093"/>
<protein>
    <submittedName>
        <fullName evidence="2">Metal-dependent phosphoesterase</fullName>
    </submittedName>
</protein>
<dbReference type="SUPFAM" id="SSF89550">
    <property type="entry name" value="PHP domain-like"/>
    <property type="match status" value="1"/>
</dbReference>
<organism evidence="2">
    <name type="scientific">Spironucleus salmonicida</name>
    <dbReference type="NCBI Taxonomy" id="348837"/>
    <lineage>
        <taxon>Eukaryota</taxon>
        <taxon>Metamonada</taxon>
        <taxon>Diplomonadida</taxon>
        <taxon>Hexamitidae</taxon>
        <taxon>Hexamitinae</taxon>
        <taxon>Spironucleus</taxon>
    </lineage>
</organism>
<dbReference type="OrthoDB" id="16564at2759"/>
<evidence type="ECO:0000259" key="1">
    <source>
        <dbReference type="SMART" id="SM00481"/>
    </source>
</evidence>
<dbReference type="InterPro" id="IPR052018">
    <property type="entry name" value="PHP_domain"/>
</dbReference>
<evidence type="ECO:0000313" key="4">
    <source>
        <dbReference type="Proteomes" id="UP000018208"/>
    </source>
</evidence>
<dbReference type="Proteomes" id="UP000018208">
    <property type="component" value="Unassembled WGS sequence"/>
</dbReference>
<dbReference type="InterPro" id="IPR016195">
    <property type="entry name" value="Pol/histidinol_Pase-like"/>
</dbReference>